<name>A0A6A6NL13_9PEZI</name>
<proteinExistence type="predicted"/>
<feature type="region of interest" description="Disordered" evidence="1">
    <location>
        <begin position="1"/>
        <end position="31"/>
    </location>
</feature>
<gene>
    <name evidence="2" type="ORF">BDY21DRAFT_174502</name>
</gene>
<protein>
    <submittedName>
        <fullName evidence="2">Uncharacterized protein</fullName>
    </submittedName>
</protein>
<dbReference type="EMBL" id="MU001711">
    <property type="protein sequence ID" value="KAF2452358.1"/>
    <property type="molecule type" value="Genomic_DNA"/>
</dbReference>
<keyword evidence="3" id="KW-1185">Reference proteome</keyword>
<evidence type="ECO:0000313" key="2">
    <source>
        <dbReference type="EMBL" id="KAF2452358.1"/>
    </source>
</evidence>
<evidence type="ECO:0000256" key="1">
    <source>
        <dbReference type="SAM" id="MobiDB-lite"/>
    </source>
</evidence>
<dbReference type="AlphaFoldDB" id="A0A6A6NL13"/>
<dbReference type="Proteomes" id="UP000799766">
    <property type="component" value="Unassembled WGS sequence"/>
</dbReference>
<accession>A0A6A6NL13</accession>
<evidence type="ECO:0000313" key="3">
    <source>
        <dbReference type="Proteomes" id="UP000799766"/>
    </source>
</evidence>
<sequence length="265" mass="28020">MKRSVRLRTASGEGRKEKRRPTSCGAGRKEARVRRTRYQVLCCPPGFPDGARLKPAEPRGRSGRKVAAPAGACGSADLGLVARLPLEIVDGPWLRRGGGAGVGCAAISASRAIQSGAAGLPSPSAAPRPPLPTGYNTALTLYIRPYEPERFISSHSSFALLTYSFPFLSAICPPPALSRAINPYVSPMAGAGGTRRCCGTARWDGVVVLILPSSHCLMCGTCIGDGLAASWFVRAGLCPTCDGRRHGSGLGGSFGHHQRRMRRRR</sequence>
<organism evidence="2 3">
    <name type="scientific">Lineolata rhizophorae</name>
    <dbReference type="NCBI Taxonomy" id="578093"/>
    <lineage>
        <taxon>Eukaryota</taxon>
        <taxon>Fungi</taxon>
        <taxon>Dikarya</taxon>
        <taxon>Ascomycota</taxon>
        <taxon>Pezizomycotina</taxon>
        <taxon>Dothideomycetes</taxon>
        <taxon>Dothideomycetes incertae sedis</taxon>
        <taxon>Lineolatales</taxon>
        <taxon>Lineolataceae</taxon>
        <taxon>Lineolata</taxon>
    </lineage>
</organism>
<reference evidence="2" key="1">
    <citation type="journal article" date="2020" name="Stud. Mycol.">
        <title>101 Dothideomycetes genomes: a test case for predicting lifestyles and emergence of pathogens.</title>
        <authorList>
            <person name="Haridas S."/>
            <person name="Albert R."/>
            <person name="Binder M."/>
            <person name="Bloem J."/>
            <person name="Labutti K."/>
            <person name="Salamov A."/>
            <person name="Andreopoulos B."/>
            <person name="Baker S."/>
            <person name="Barry K."/>
            <person name="Bills G."/>
            <person name="Bluhm B."/>
            <person name="Cannon C."/>
            <person name="Castanera R."/>
            <person name="Culley D."/>
            <person name="Daum C."/>
            <person name="Ezra D."/>
            <person name="Gonzalez J."/>
            <person name="Henrissat B."/>
            <person name="Kuo A."/>
            <person name="Liang C."/>
            <person name="Lipzen A."/>
            <person name="Lutzoni F."/>
            <person name="Magnuson J."/>
            <person name="Mondo S."/>
            <person name="Nolan M."/>
            <person name="Ohm R."/>
            <person name="Pangilinan J."/>
            <person name="Park H.-J."/>
            <person name="Ramirez L."/>
            <person name="Alfaro M."/>
            <person name="Sun H."/>
            <person name="Tritt A."/>
            <person name="Yoshinaga Y."/>
            <person name="Zwiers L.-H."/>
            <person name="Turgeon B."/>
            <person name="Goodwin S."/>
            <person name="Spatafora J."/>
            <person name="Crous P."/>
            <person name="Grigoriev I."/>
        </authorList>
    </citation>
    <scope>NUCLEOTIDE SEQUENCE</scope>
    <source>
        <strain evidence="2">ATCC 16933</strain>
    </source>
</reference>